<evidence type="ECO:0000313" key="1">
    <source>
        <dbReference type="EMBL" id="KAJ1371397.1"/>
    </source>
</evidence>
<dbReference type="EMBL" id="JAHQIW010006973">
    <property type="protein sequence ID" value="KAJ1371397.1"/>
    <property type="molecule type" value="Genomic_DNA"/>
</dbReference>
<dbReference type="Proteomes" id="UP001196413">
    <property type="component" value="Unassembled WGS sequence"/>
</dbReference>
<reference evidence="1" key="1">
    <citation type="submission" date="2021-06" db="EMBL/GenBank/DDBJ databases">
        <title>Parelaphostrongylus tenuis whole genome reference sequence.</title>
        <authorList>
            <person name="Garwood T.J."/>
            <person name="Larsen P.A."/>
            <person name="Fountain-Jones N.M."/>
            <person name="Garbe J.R."/>
            <person name="Macchietto M.G."/>
            <person name="Kania S.A."/>
            <person name="Gerhold R.W."/>
            <person name="Richards J.E."/>
            <person name="Wolf T.M."/>
        </authorList>
    </citation>
    <scope>NUCLEOTIDE SEQUENCE</scope>
    <source>
        <strain evidence="1">MNPRO001-30</strain>
        <tissue evidence="1">Meninges</tissue>
    </source>
</reference>
<accession>A0AAD5R804</accession>
<comment type="caution">
    <text evidence="1">The sequence shown here is derived from an EMBL/GenBank/DDBJ whole genome shotgun (WGS) entry which is preliminary data.</text>
</comment>
<gene>
    <name evidence="1" type="ORF">KIN20_033347</name>
</gene>
<keyword evidence="2" id="KW-1185">Reference proteome</keyword>
<name>A0AAD5R804_PARTN</name>
<protein>
    <submittedName>
        <fullName evidence="1">Uncharacterized protein</fullName>
    </submittedName>
</protein>
<organism evidence="1 2">
    <name type="scientific">Parelaphostrongylus tenuis</name>
    <name type="common">Meningeal worm</name>
    <dbReference type="NCBI Taxonomy" id="148309"/>
    <lineage>
        <taxon>Eukaryota</taxon>
        <taxon>Metazoa</taxon>
        <taxon>Ecdysozoa</taxon>
        <taxon>Nematoda</taxon>
        <taxon>Chromadorea</taxon>
        <taxon>Rhabditida</taxon>
        <taxon>Rhabditina</taxon>
        <taxon>Rhabditomorpha</taxon>
        <taxon>Strongyloidea</taxon>
        <taxon>Metastrongylidae</taxon>
        <taxon>Parelaphostrongylus</taxon>
    </lineage>
</organism>
<proteinExistence type="predicted"/>
<dbReference type="AlphaFoldDB" id="A0AAD5R804"/>
<sequence length="68" mass="7797">MNADVCGEQLLKLAAAMREKRPTQPSVAFLQDKLDLTLHSCLAIFWENWRGQRYHIHRDTASTPICSI</sequence>
<evidence type="ECO:0000313" key="2">
    <source>
        <dbReference type="Proteomes" id="UP001196413"/>
    </source>
</evidence>